<gene>
    <name evidence="1" type="ORF">SAMN05660772_02042</name>
</gene>
<evidence type="ECO:0000313" key="1">
    <source>
        <dbReference type="EMBL" id="SMB82303.1"/>
    </source>
</evidence>
<accession>A0A1W1UMQ3</accession>
<proteinExistence type="predicted"/>
<dbReference type="AlphaFoldDB" id="A0A1W1UMQ3"/>
<evidence type="ECO:0000313" key="2">
    <source>
        <dbReference type="Proteomes" id="UP000192408"/>
    </source>
</evidence>
<keyword evidence="2" id="KW-1185">Reference proteome</keyword>
<dbReference type="Proteomes" id="UP000192408">
    <property type="component" value="Unassembled WGS sequence"/>
</dbReference>
<name>A0A1W1UMQ3_9PAST</name>
<dbReference type="STRING" id="1122938.SAMN05660772_02042"/>
<dbReference type="EMBL" id="FWWV01000009">
    <property type="protein sequence ID" value="SMB82303.1"/>
    <property type="molecule type" value="Genomic_DNA"/>
</dbReference>
<dbReference type="RefSeq" id="WP_084256523.1">
    <property type="nucleotide sequence ID" value="NZ_FWWV01000009.1"/>
</dbReference>
<organism evidence="1 2">
    <name type="scientific">Pasteurella testudinis DSM 23072</name>
    <dbReference type="NCBI Taxonomy" id="1122938"/>
    <lineage>
        <taxon>Bacteria</taxon>
        <taxon>Pseudomonadati</taxon>
        <taxon>Pseudomonadota</taxon>
        <taxon>Gammaproteobacteria</taxon>
        <taxon>Pasteurellales</taxon>
        <taxon>Pasteurellaceae</taxon>
        <taxon>Pasteurella</taxon>
    </lineage>
</organism>
<protein>
    <submittedName>
        <fullName evidence="1">Uncharacterized protein</fullName>
    </submittedName>
</protein>
<reference evidence="2" key="1">
    <citation type="submission" date="2017-04" db="EMBL/GenBank/DDBJ databases">
        <authorList>
            <person name="Varghese N."/>
            <person name="Submissions S."/>
        </authorList>
    </citation>
    <scope>NUCLEOTIDE SEQUENCE [LARGE SCALE GENOMIC DNA]</scope>
    <source>
        <strain evidence="2">DSM 23072</strain>
    </source>
</reference>
<sequence length="337" mass="39915">MSIQEAYCIELGRVVSIVEARYEFLSQNTPRKHAEYHFLCSTESCRTAGVKITGACYKELPEEHKVSPYYKYSGKNNNPHCSDCEWLTHKIKKYQNESDKEFKVRKSRAKLHDYIDEFHISPREDDDTITQKSDRKTHSAETIAVSKNTIQKSITLNNFPKIVKTGMLARLIEYYLNARLQFGKTDIWWELPLKVPGTSISHLHQFFRRTEVAISQHLFCVCIGNVKLKETDSAFYFIFRKGFKNADMDKETPIYVTINKSIFNQYRYRRMLRAQIDKNPYPEKFFKIYFIPKIQDLSLKTIKDKHNRDMDIYLFEIDDLNMIHIVNYSDLKKYTQT</sequence>